<feature type="region of interest" description="Disordered" evidence="3">
    <location>
        <begin position="1518"/>
        <end position="1552"/>
    </location>
</feature>
<feature type="compositionally biased region" description="Polar residues" evidence="3">
    <location>
        <begin position="1522"/>
        <end position="1535"/>
    </location>
</feature>
<feature type="region of interest" description="Disordered" evidence="3">
    <location>
        <begin position="2244"/>
        <end position="2282"/>
    </location>
</feature>
<feature type="compositionally biased region" description="Polar residues" evidence="3">
    <location>
        <begin position="802"/>
        <end position="821"/>
    </location>
</feature>
<comment type="caution">
    <text evidence="5">The sequence shown here is derived from an EMBL/GenBank/DDBJ whole genome shotgun (WGS) entry which is preliminary data.</text>
</comment>
<dbReference type="InterPro" id="IPR046455">
    <property type="entry name" value="Sec7/BIG1-like_C"/>
</dbReference>
<feature type="region of interest" description="Disordered" evidence="3">
    <location>
        <begin position="801"/>
        <end position="821"/>
    </location>
</feature>
<feature type="compositionally biased region" description="Low complexity" evidence="3">
    <location>
        <begin position="1333"/>
        <end position="1346"/>
    </location>
</feature>
<dbReference type="InterPro" id="IPR023394">
    <property type="entry name" value="Sec7_C_sf"/>
</dbReference>
<dbReference type="SUPFAM" id="SSF48425">
    <property type="entry name" value="Sec7 domain"/>
    <property type="match status" value="1"/>
</dbReference>
<comment type="subcellular location">
    <subcellularLocation>
        <location evidence="1">Cytoplasm</location>
    </subcellularLocation>
</comment>
<dbReference type="PROSITE" id="PS50190">
    <property type="entry name" value="SEC7"/>
    <property type="match status" value="1"/>
</dbReference>
<dbReference type="Pfam" id="PF09324">
    <property type="entry name" value="Sec7-like_HDS"/>
    <property type="match status" value="1"/>
</dbReference>
<dbReference type="CDD" id="cd00171">
    <property type="entry name" value="Sec7"/>
    <property type="match status" value="1"/>
</dbReference>
<feature type="compositionally biased region" description="Polar residues" evidence="3">
    <location>
        <begin position="752"/>
        <end position="766"/>
    </location>
</feature>
<gene>
    <name evidence="5" type="ORF">BB558_000130</name>
</gene>
<dbReference type="FunFam" id="1.10.1000.11:FF:000003">
    <property type="entry name" value="Brefeldin A-inhibited guanine nucleotide-exchange protein 1"/>
    <property type="match status" value="1"/>
</dbReference>
<dbReference type="GO" id="GO:0005794">
    <property type="term" value="C:Golgi apparatus"/>
    <property type="evidence" value="ECO:0007669"/>
    <property type="project" value="UniProtKB-ARBA"/>
</dbReference>
<dbReference type="InterPro" id="IPR016024">
    <property type="entry name" value="ARM-type_fold"/>
</dbReference>
<dbReference type="SUPFAM" id="SSF48371">
    <property type="entry name" value="ARM repeat"/>
    <property type="match status" value="1"/>
</dbReference>
<feature type="region of interest" description="Disordered" evidence="3">
    <location>
        <begin position="1"/>
        <end position="77"/>
    </location>
</feature>
<feature type="compositionally biased region" description="Polar residues" evidence="3">
    <location>
        <begin position="882"/>
        <end position="907"/>
    </location>
</feature>
<dbReference type="GO" id="GO:0032012">
    <property type="term" value="P:regulation of ARF protein signal transduction"/>
    <property type="evidence" value="ECO:0007669"/>
    <property type="project" value="InterPro"/>
</dbReference>
<dbReference type="InterPro" id="IPR035999">
    <property type="entry name" value="Sec7_dom_sf"/>
</dbReference>
<keyword evidence="6" id="KW-1185">Reference proteome</keyword>
<dbReference type="Gene3D" id="1.10.220.20">
    <property type="match status" value="1"/>
</dbReference>
<evidence type="ECO:0000256" key="2">
    <source>
        <dbReference type="ARBA" id="ARBA00022490"/>
    </source>
</evidence>
<feature type="region of interest" description="Disordered" evidence="3">
    <location>
        <begin position="745"/>
        <end position="766"/>
    </location>
</feature>
<feature type="compositionally biased region" description="Low complexity" evidence="3">
    <location>
        <begin position="2259"/>
        <end position="2270"/>
    </location>
</feature>
<dbReference type="PANTHER" id="PTHR10663">
    <property type="entry name" value="GUANYL-NUCLEOTIDE EXCHANGE FACTOR"/>
    <property type="match status" value="1"/>
</dbReference>
<evidence type="ECO:0000259" key="4">
    <source>
        <dbReference type="PROSITE" id="PS50190"/>
    </source>
</evidence>
<dbReference type="InterPro" id="IPR000904">
    <property type="entry name" value="Sec7_dom"/>
</dbReference>
<dbReference type="Pfam" id="PF12783">
    <property type="entry name" value="Sec7-like_HUS"/>
    <property type="match status" value="2"/>
</dbReference>
<dbReference type="Gene3D" id="1.10.1000.11">
    <property type="entry name" value="Arf Nucleotide-binding Site Opener,domain 2"/>
    <property type="match status" value="1"/>
</dbReference>
<dbReference type="SMART" id="SM00222">
    <property type="entry name" value="Sec7"/>
    <property type="match status" value="1"/>
</dbReference>
<protein>
    <recommendedName>
        <fullName evidence="4">SEC7 domain-containing protein</fullName>
    </recommendedName>
</protein>
<feature type="compositionally biased region" description="Low complexity" evidence="3">
    <location>
        <begin position="28"/>
        <end position="41"/>
    </location>
</feature>
<dbReference type="InterPro" id="IPR015403">
    <property type="entry name" value="Mon2/Sec7/BIG1-like_HDS"/>
</dbReference>
<feature type="compositionally biased region" description="Basic and acidic residues" evidence="3">
    <location>
        <begin position="42"/>
        <end position="63"/>
    </location>
</feature>
<organism evidence="5 6">
    <name type="scientific">Smittium angustum</name>
    <dbReference type="NCBI Taxonomy" id="133377"/>
    <lineage>
        <taxon>Eukaryota</taxon>
        <taxon>Fungi</taxon>
        <taxon>Fungi incertae sedis</taxon>
        <taxon>Zoopagomycota</taxon>
        <taxon>Kickxellomycotina</taxon>
        <taxon>Harpellomycetes</taxon>
        <taxon>Harpellales</taxon>
        <taxon>Legeriomycetaceae</taxon>
        <taxon>Smittium</taxon>
    </lineage>
</organism>
<dbReference type="InterPro" id="IPR032691">
    <property type="entry name" value="Mon2/Sec7/BIG1-like_HUS"/>
</dbReference>
<accession>A0A2U1JF91</accession>
<feature type="region of interest" description="Disordered" evidence="3">
    <location>
        <begin position="856"/>
        <end position="907"/>
    </location>
</feature>
<feature type="domain" description="SEC7" evidence="4">
    <location>
        <begin position="923"/>
        <end position="1116"/>
    </location>
</feature>
<dbReference type="PANTHER" id="PTHR10663:SF375">
    <property type="entry name" value="LD29171P"/>
    <property type="match status" value="1"/>
</dbReference>
<name>A0A2U1JF91_SMIAN</name>
<evidence type="ECO:0000256" key="3">
    <source>
        <dbReference type="SAM" id="MobiDB-lite"/>
    </source>
</evidence>
<dbReference type="Pfam" id="PF20252">
    <property type="entry name" value="BIG2_C"/>
    <property type="match status" value="1"/>
</dbReference>
<evidence type="ECO:0000256" key="1">
    <source>
        <dbReference type="ARBA" id="ARBA00004496"/>
    </source>
</evidence>
<feature type="compositionally biased region" description="Basic and acidic residues" evidence="3">
    <location>
        <begin position="1"/>
        <end position="18"/>
    </location>
</feature>
<dbReference type="EMBL" id="MBFU01000007">
    <property type="protein sequence ID" value="PWA03705.1"/>
    <property type="molecule type" value="Genomic_DNA"/>
</dbReference>
<feature type="region of interest" description="Disordered" evidence="3">
    <location>
        <begin position="1333"/>
        <end position="1392"/>
    </location>
</feature>
<evidence type="ECO:0000313" key="6">
    <source>
        <dbReference type="Proteomes" id="UP000245591"/>
    </source>
</evidence>
<dbReference type="Pfam" id="PF01369">
    <property type="entry name" value="Sec7"/>
    <property type="match status" value="1"/>
</dbReference>
<evidence type="ECO:0000313" key="5">
    <source>
        <dbReference type="EMBL" id="PWA03705.1"/>
    </source>
</evidence>
<sequence length="2888" mass="320065">MNRSSKDDHEELETKVEITEEQNSNFVDIDLNDTTSNTSDQSSEKKKNITADHEDRPISKDDNPTTEENDISQNAEIKIETVIAESVEMDKRVESEQSLNNEIDKSSLGSVPIQDDQDDLASKIEPKKPETPKRKSQILPSLVFVTGSIKKLLSTKDGSKKDVAPLLEKGLELLESKMKEDSDYEKRLIDWKEADELLDGIEIMCDPAKKNSSSIETSIDIIEKLVSFKCFKRLTSEDIVNYFPLKKSPESQNNSESKLDEKKPWNNQLTDLTDRLVKIVCKGFTGSSTPESTQLQIVKALLGIVLSSELKTHQDSLLRAIRTVVNVYLLSYETQNETIAQAALSQMIQVICQRARNGQQTYLLSHMERSASFSVLENNANEKSDKDDQLEGISENLDQSESIKAEMGSDDITTRDVFLIFWALSKLSMRKSDNQSTPDLKKITERSRIISLHLIHQMIKNYNDVFIHSYMLMHQSNTKTASETQSLSVPSKVNHINNYIKENETRLSKAEASSSAKVSDLDVDSSKEMSSVGKELQAVVDQALQKTPDTIGNNSVGSFSEISPVQDGEMVIPLIIIVKQYLSFSLSRNLVSTNSTILGITLQIFEAMLIYFRSYLKQEIEVLMKEIVFPILAMKHSGSLIQRKLFLKMFGRVLQNSSLVVELYINYDCDPKSQVEVFQRLTEQLCKTSGVKVDVAPSTGGPGMWEEWASFPTAQQELIEENMWLLAQDATSVFRPGWYPSLNNRVSETDTSRNSPSTASPIRSSYSSVFGYNNPDSEFQSDSPQQNDNSILRKNAIKKSSGYPSSMFDQPNITKPKTSFDSQNSEYVIRQLALNALCSLLQSMVVWSDYRPTELQDTPKTQDDSIDTFVPSTPTLLKETPSETTLSRPDQSPKFNTTKSTSNSGRQFSLQVMQPKDDADFKQIQANKQRKEKYARDIEQFNWKPKKGVTLLIEDGFIKSSESVDVAQFFWKSTKEGLINKAVLGEYLGEGGLYNIDVMHKFVDEMRFTGMSFTEALRYFLQHFRLPGEAQKIDRFMLKFAERYINDNREENNFSNANAAYVLAYSTIMLNTDQHNAQVKNRMTKDEFISNNRGINNGDDLKPELLEGIYDDIKNNEIKLKDDPLDYQKSKGIPDIKNDGGSSFFFELWRKDQAAGKMVSAMRERSAQMSNKSEQMIKEMSMRRSSKSSASNAWFLEQSRYTKATRIEHVSSMFAAIWAPVLAALSSPLQTSRDPRIILACLIGLQSGAALSCRFKLSLERTAFVTSLSKFTILGSFGEISYKHVEATRALLEIPSLRPDVGDGFEEDWISVLRCISLLDRFQLLTDSINNPISSTSNSKSNMNPPEKNVSDTVSKHSISEGSSLENSNDQVGTNSISGRQPSTKSASGNIGTFGVQSANSKNVAARKKSGQLKLSKLEPYFHTLAVAVDKIFSGSVNLSGKGIVDFVKALVVVALEGITLNSNTSLYLSSVGGNNKESLRVKSNVASRRVESNNLLTGSLVGNTSFSGLQVVSDNRDVNGHGSQTVPNSGQETYDSLEPKQENANRRGSMISSQKLSSVDHALLRHTGAAASLETPPNLYMLTRIVEIVYYNMSRIRFEWSHIWTVLGDLFDRAGSHPDARVAAFTLDSLRQLSTKFLELDELPHFQFQKQFLRPFATVLEHQCSLCVVANGNVISAGDRFIKDMVLRCVQQLVETKSAQLKSGWRSVLLVAQIAALDYDEKVASMGFDLVKLVFNHMWIENANSKFTESESSNEYEQYCELIMCLSEFAMQPNRPRLALSAVELMAESISKSKIAPIQVPGANHELYNIVTLFKALNQVVLRSDDLEIRSLALEKCYSITRTHAKEFNLYLWDFFFKQISFSLFMDMKNGNIVNTRFSNPDDIELWVSTTLVKALRLIIDLFVYCFTNSINIGNFNSELLNLLKLCICQQNETLSRIGAACLQDFIERCYKYLDKDMQTEAVELFSELLHLSQPELLFKLGSKNNSISPNPELSGSLYFGITLKCVLQLQLINSIADLFVSPQFSSYSSSQNSGSQGHIRRPSFIQLNQENGLLADSFDKYENDELMGLSINEKISISPLISIFSVKNILKLCSDLELSRKFASKFNSNFTLRRRLVSRGIMPQLPSLLRQETSSTLVQVLILERLYAYTLNPELLGFPKKKTTGTNPETDADENVSKNYFAEIENMLISLYQIILSSYNFSSMSMMGLHNEYQTFIPWPRSGVDQQGFSLIPAPRLQIHTTLSNESNSKLKKSPSSKKSNYASSRDSTPLAKGDSDSVVEQGSLEKVNGATSNVTSSLKNLSLGGDNEDENFRTVMSISDSHRQAWRTCMFAMISFLGRLSKHQPEEFKRIVKGNFNEMVKALSTATNSNDQTMLAHIQFIICCVSNVYGVGEGLIPVAADQPVTAKTANAKKLLKLVNNHPQLNQSAKVEKIPKPVLVVKNVTAQPVNAKADQSVLVAKNATAQSANAKVDQNVLVAKNVTAQTVNANPKVDQSVLAMRTASVQPANAKADQSVLVAKNATAQTVNANPKVGQSVLVVKNVTAQTVNANPKVDQSVLVVRTASVQTVNAKVDQNVLVVKNVTAQTVNANPKADQSVLAMRTASVQPANAKVDQSVLAMRTASVQTVNAKVDQNTVNANPKVDQSVLAMRTASVQPANAKVDQSVLAMRTASVQTVNAKVDQNVLVVKNVTAQTVNANPKADQSVLAMRTASVQPANAKVDQSVLAMRTASVQTVNAKVDQNVLVVKNATAQPANAKADQNVLAMRTASVQPANAKVGQSVLVAKNVTAQPVNAKADQNVLAMRTASVQPANAKADQSVLAMRTASVQPANAKVDQNVLVVKNATAQPANAKADQNVLAMRTASVQPVNAKVDQSVLVTKNASAK</sequence>
<reference evidence="5 6" key="1">
    <citation type="journal article" date="2018" name="MBio">
        <title>Comparative Genomics Reveals the Core Gene Toolbox for the Fungus-Insect Symbiosis.</title>
        <authorList>
            <person name="Wang Y."/>
            <person name="Stata M."/>
            <person name="Wang W."/>
            <person name="Stajich J.E."/>
            <person name="White M.M."/>
            <person name="Moncalvo J.M."/>
        </authorList>
    </citation>
    <scope>NUCLEOTIDE SEQUENCE [LARGE SCALE GENOMIC DNA]</scope>
    <source>
        <strain evidence="5 6">AUS-126-30</strain>
    </source>
</reference>
<dbReference type="GO" id="GO:0005085">
    <property type="term" value="F:guanyl-nucleotide exchange factor activity"/>
    <property type="evidence" value="ECO:0007669"/>
    <property type="project" value="InterPro"/>
</dbReference>
<proteinExistence type="predicted"/>
<dbReference type="Proteomes" id="UP000245591">
    <property type="component" value="Unassembled WGS sequence"/>
</dbReference>
<feature type="region of interest" description="Disordered" evidence="3">
    <location>
        <begin position="89"/>
        <end position="117"/>
    </location>
</feature>
<feature type="compositionally biased region" description="Polar residues" evidence="3">
    <location>
        <begin position="1360"/>
        <end position="1392"/>
    </location>
</feature>
<keyword evidence="2" id="KW-0963">Cytoplasm</keyword>